<evidence type="ECO:0000313" key="3">
    <source>
        <dbReference type="Proteomes" id="UP000192634"/>
    </source>
</evidence>
<keyword evidence="1" id="KW-0812">Transmembrane</keyword>
<protein>
    <recommendedName>
        <fullName evidence="4">PH domain-containing protein</fullName>
    </recommendedName>
</protein>
<dbReference type="Proteomes" id="UP000192634">
    <property type="component" value="Unassembled WGS sequence"/>
</dbReference>
<evidence type="ECO:0000313" key="2">
    <source>
        <dbReference type="EMBL" id="SMC58182.1"/>
    </source>
</evidence>
<feature type="transmembrane region" description="Helical" evidence="1">
    <location>
        <begin position="28"/>
        <end position="48"/>
    </location>
</feature>
<proteinExistence type="predicted"/>
<dbReference type="EMBL" id="FWXN01000005">
    <property type="protein sequence ID" value="SMC58182.1"/>
    <property type="molecule type" value="Genomic_DNA"/>
</dbReference>
<reference evidence="2 3" key="1">
    <citation type="submission" date="2017-04" db="EMBL/GenBank/DDBJ databases">
        <authorList>
            <person name="Afonso C.L."/>
            <person name="Miller P.J."/>
            <person name="Scott M.A."/>
            <person name="Spackman E."/>
            <person name="Goraichik I."/>
            <person name="Dimitrov K.M."/>
            <person name="Suarez D.L."/>
            <person name="Swayne D.E."/>
        </authorList>
    </citation>
    <scope>NUCLEOTIDE SEQUENCE [LARGE SCALE GENOMIC DNA]</scope>
    <source>
        <strain evidence="2 3">CGMCC 1.12511</strain>
    </source>
</reference>
<keyword evidence="1" id="KW-1133">Transmembrane helix</keyword>
<sequence>MSPMSTDHASRLSRGDELEFRTVRTGMVFVLMFCVGFAVIGQCLVGGGQGLLRMLGVALLVFFGAVGIPVAVWRLIRPALELRVSGTRGVWLRDAGSAWIGWQEIAAVERDEVASRPAVTLRLTSGETRTLSPTIAASPTELFDLLAAEHARRA</sequence>
<feature type="transmembrane region" description="Helical" evidence="1">
    <location>
        <begin position="54"/>
        <end position="76"/>
    </location>
</feature>
<organism evidence="2 3">
    <name type="scientific">Janibacter indicus</name>
    <dbReference type="NCBI Taxonomy" id="857417"/>
    <lineage>
        <taxon>Bacteria</taxon>
        <taxon>Bacillati</taxon>
        <taxon>Actinomycetota</taxon>
        <taxon>Actinomycetes</taxon>
        <taxon>Micrococcales</taxon>
        <taxon>Intrasporangiaceae</taxon>
        <taxon>Janibacter</taxon>
    </lineage>
</organism>
<accession>A0A1W2ACG7</accession>
<evidence type="ECO:0000256" key="1">
    <source>
        <dbReference type="SAM" id="Phobius"/>
    </source>
</evidence>
<evidence type="ECO:0008006" key="4">
    <source>
        <dbReference type="Google" id="ProtNLM"/>
    </source>
</evidence>
<name>A0A1W2ACG7_9MICO</name>
<dbReference type="AlphaFoldDB" id="A0A1W2ACG7"/>
<keyword evidence="1" id="KW-0472">Membrane</keyword>
<gene>
    <name evidence="2" type="ORF">SAMN06296429_105192</name>
</gene>